<evidence type="ECO:0000313" key="4">
    <source>
        <dbReference type="Proteomes" id="UP000216498"/>
    </source>
</evidence>
<dbReference type="SUPFAM" id="SSF54373">
    <property type="entry name" value="FAD-linked reductases, C-terminal domain"/>
    <property type="match status" value="1"/>
</dbReference>
<dbReference type="Pfam" id="PF01266">
    <property type="entry name" value="DAO"/>
    <property type="match status" value="1"/>
</dbReference>
<dbReference type="GO" id="GO:0005737">
    <property type="term" value="C:cytoplasm"/>
    <property type="evidence" value="ECO:0007669"/>
    <property type="project" value="TreeGrafter"/>
</dbReference>
<comment type="caution">
    <text evidence="3">The sequence shown here is derived from an EMBL/GenBank/DDBJ whole genome shotgun (WGS) entry which is preliminary data.</text>
</comment>
<feature type="domain" description="FAD dependent oxidoreductase" evidence="2">
    <location>
        <begin position="5"/>
        <end position="362"/>
    </location>
</feature>
<dbReference type="InterPro" id="IPR006076">
    <property type="entry name" value="FAD-dep_OxRdtase"/>
</dbReference>
<dbReference type="RefSeq" id="WP_094884244.1">
    <property type="nucleotide sequence ID" value="NZ_NPMS01000001.1"/>
</dbReference>
<dbReference type="EMBL" id="NPMS01000001">
    <property type="protein sequence ID" value="OZU90547.1"/>
    <property type="molecule type" value="Genomic_DNA"/>
</dbReference>
<keyword evidence="1" id="KW-0560">Oxidoreductase</keyword>
<evidence type="ECO:0000256" key="1">
    <source>
        <dbReference type="ARBA" id="ARBA00023002"/>
    </source>
</evidence>
<dbReference type="InterPro" id="IPR036188">
    <property type="entry name" value="FAD/NAD-bd_sf"/>
</dbReference>
<dbReference type="AlphaFoldDB" id="A0A265NFG3"/>
<gene>
    <name evidence="3" type="ORF">CIL03_05220</name>
</gene>
<organism evidence="3 4">
    <name type="scientific">Virgibacillus indicus</name>
    <dbReference type="NCBI Taxonomy" id="2024554"/>
    <lineage>
        <taxon>Bacteria</taxon>
        <taxon>Bacillati</taxon>
        <taxon>Bacillota</taxon>
        <taxon>Bacilli</taxon>
        <taxon>Bacillales</taxon>
        <taxon>Bacillaceae</taxon>
        <taxon>Virgibacillus</taxon>
    </lineage>
</organism>
<keyword evidence="4" id="KW-1185">Reference proteome</keyword>
<dbReference type="GO" id="GO:0016491">
    <property type="term" value="F:oxidoreductase activity"/>
    <property type="evidence" value="ECO:0007669"/>
    <property type="project" value="UniProtKB-KW"/>
</dbReference>
<dbReference type="Gene3D" id="3.50.50.60">
    <property type="entry name" value="FAD/NAD(P)-binding domain"/>
    <property type="match status" value="1"/>
</dbReference>
<evidence type="ECO:0000259" key="2">
    <source>
        <dbReference type="Pfam" id="PF01266"/>
    </source>
</evidence>
<dbReference type="SUPFAM" id="SSF51905">
    <property type="entry name" value="FAD/NAD(P)-binding domain"/>
    <property type="match status" value="1"/>
</dbReference>
<dbReference type="Gene3D" id="3.30.9.10">
    <property type="entry name" value="D-Amino Acid Oxidase, subunit A, domain 2"/>
    <property type="match status" value="1"/>
</dbReference>
<name>A0A265NFG3_9BACI</name>
<proteinExistence type="predicted"/>
<reference evidence="3 4" key="1">
    <citation type="submission" date="2017-08" db="EMBL/GenBank/DDBJ databases">
        <title>Virgibacillus indicus sp. nov. and Virgibacillus profoundi sp. nov, two moderately halophilic bacteria isolated from marine sediment by using the Microfluidic Streak Plate.</title>
        <authorList>
            <person name="Xu B."/>
            <person name="Hu B."/>
            <person name="Wang J."/>
            <person name="Zhu Y."/>
            <person name="Huang L."/>
            <person name="Du W."/>
            <person name="Huang Y."/>
        </authorList>
    </citation>
    <scope>NUCLEOTIDE SEQUENCE [LARGE SCALE GENOMIC DNA]</scope>
    <source>
        <strain evidence="3 4">IO3-P2-C2</strain>
    </source>
</reference>
<dbReference type="OrthoDB" id="9794226at2"/>
<accession>A0A265NFG3</accession>
<evidence type="ECO:0000313" key="3">
    <source>
        <dbReference type="EMBL" id="OZU90547.1"/>
    </source>
</evidence>
<protein>
    <recommendedName>
        <fullName evidence="2">FAD dependent oxidoreductase domain-containing protein</fullName>
    </recommendedName>
</protein>
<dbReference type="PANTHER" id="PTHR13847:SF287">
    <property type="entry name" value="FAD-DEPENDENT OXIDOREDUCTASE DOMAIN-CONTAINING PROTEIN 1"/>
    <property type="match status" value="1"/>
</dbReference>
<dbReference type="Proteomes" id="UP000216498">
    <property type="component" value="Unassembled WGS sequence"/>
</dbReference>
<sequence>MEIADAVVIGGGVIGTSIAYRLAEDRNVILIEKGEVGSGTSGACDKAIFLQSKQPGFPVRLAKASKEIYENLQAELEEPIEFKKGGGMIVIEKEAHLDFMKEFVKKQYKAGIDVNLLDRKETLAIQPALSETIAGSTFSTEDAEVNPLLLSQAFAAAAKRRGASIQTYTEVTGIKTQDGKITGVQTNQGYIATELVINAAGPFASQIAEMAGVGLTIMPRRGVILISEKVEPMINGNILCSQYMASKHFTSKSEKNAPSYGIGLSLGQTESGNLLIGGSREFKGYDRKVEPHVLSAIAAHACRIAPALNKIKIIRSMVGFRPYTGDGLPIIDWAREVDGFVVAAGHEGDGIALAPITGKLVTGLVNNDSKSSDLLEPLKMDRLQVV</sequence>
<dbReference type="PANTHER" id="PTHR13847">
    <property type="entry name" value="SARCOSINE DEHYDROGENASE-RELATED"/>
    <property type="match status" value="1"/>
</dbReference>